<feature type="domain" description="Retrovirus-related Pol polyprotein from transposon TNT 1-94-like beta-barrel" evidence="1">
    <location>
        <begin position="1"/>
        <end position="74"/>
    </location>
</feature>
<gene>
    <name evidence="2" type="ORF">M404DRAFT_166976</name>
</gene>
<dbReference type="OrthoDB" id="2928884at2759"/>
<protein>
    <recommendedName>
        <fullName evidence="1">Retrovirus-related Pol polyprotein from transposon TNT 1-94-like beta-barrel domain-containing protein</fullName>
    </recommendedName>
</protein>
<evidence type="ECO:0000313" key="3">
    <source>
        <dbReference type="Proteomes" id="UP000054217"/>
    </source>
</evidence>
<dbReference type="AlphaFoldDB" id="A0A0C3JBG0"/>
<evidence type="ECO:0000259" key="1">
    <source>
        <dbReference type="Pfam" id="PF22936"/>
    </source>
</evidence>
<proteinExistence type="predicted"/>
<reference evidence="3" key="2">
    <citation type="submission" date="2015-01" db="EMBL/GenBank/DDBJ databases">
        <title>Evolutionary Origins and Diversification of the Mycorrhizal Mutualists.</title>
        <authorList>
            <consortium name="DOE Joint Genome Institute"/>
            <consortium name="Mycorrhizal Genomics Consortium"/>
            <person name="Kohler A."/>
            <person name="Kuo A."/>
            <person name="Nagy L.G."/>
            <person name="Floudas D."/>
            <person name="Copeland A."/>
            <person name="Barry K.W."/>
            <person name="Cichocki N."/>
            <person name="Veneault-Fourrey C."/>
            <person name="LaButti K."/>
            <person name="Lindquist E.A."/>
            <person name="Lipzen A."/>
            <person name="Lundell T."/>
            <person name="Morin E."/>
            <person name="Murat C."/>
            <person name="Riley R."/>
            <person name="Ohm R."/>
            <person name="Sun H."/>
            <person name="Tunlid A."/>
            <person name="Henrissat B."/>
            <person name="Grigoriev I.V."/>
            <person name="Hibbett D.S."/>
            <person name="Martin F."/>
        </authorList>
    </citation>
    <scope>NUCLEOTIDE SEQUENCE [LARGE SCALE GENOMIC DNA]</scope>
    <source>
        <strain evidence="3">Marx 270</strain>
    </source>
</reference>
<dbReference type="InterPro" id="IPR054722">
    <property type="entry name" value="PolX-like_BBD"/>
</dbReference>
<reference evidence="2 3" key="1">
    <citation type="submission" date="2014-04" db="EMBL/GenBank/DDBJ databases">
        <authorList>
            <consortium name="DOE Joint Genome Institute"/>
            <person name="Kuo A."/>
            <person name="Kohler A."/>
            <person name="Costa M.D."/>
            <person name="Nagy L.G."/>
            <person name="Floudas D."/>
            <person name="Copeland A."/>
            <person name="Barry K.W."/>
            <person name="Cichocki N."/>
            <person name="Veneault-Fourrey C."/>
            <person name="LaButti K."/>
            <person name="Lindquist E.A."/>
            <person name="Lipzen A."/>
            <person name="Lundell T."/>
            <person name="Morin E."/>
            <person name="Murat C."/>
            <person name="Sun H."/>
            <person name="Tunlid A."/>
            <person name="Henrissat B."/>
            <person name="Grigoriev I.V."/>
            <person name="Hibbett D.S."/>
            <person name="Martin F."/>
            <person name="Nordberg H.P."/>
            <person name="Cantor M.N."/>
            <person name="Hua S.X."/>
        </authorList>
    </citation>
    <scope>NUCLEOTIDE SEQUENCE [LARGE SCALE GENOMIC DNA]</scope>
    <source>
        <strain evidence="2 3">Marx 270</strain>
    </source>
</reference>
<dbReference type="EMBL" id="KN832079">
    <property type="protein sequence ID" value="KIN95016.1"/>
    <property type="molecule type" value="Genomic_DNA"/>
</dbReference>
<dbReference type="Proteomes" id="UP000054217">
    <property type="component" value="Unassembled WGS sequence"/>
</dbReference>
<dbReference type="InParanoid" id="A0A0C3JBG0"/>
<sequence length="92" mass="9967">MAHHQKWFTSFRELNPGRPVTLGDSSTIEATGIGTVTLQTKVSGTTNDFILSDVLYVPDFKVTLISVNKLAKSGLSTYFPGDSNTCSVDQGR</sequence>
<name>A0A0C3JBG0_PISTI</name>
<accession>A0A0C3JBG0</accession>
<keyword evidence="3" id="KW-1185">Reference proteome</keyword>
<organism evidence="2 3">
    <name type="scientific">Pisolithus tinctorius Marx 270</name>
    <dbReference type="NCBI Taxonomy" id="870435"/>
    <lineage>
        <taxon>Eukaryota</taxon>
        <taxon>Fungi</taxon>
        <taxon>Dikarya</taxon>
        <taxon>Basidiomycota</taxon>
        <taxon>Agaricomycotina</taxon>
        <taxon>Agaricomycetes</taxon>
        <taxon>Agaricomycetidae</taxon>
        <taxon>Boletales</taxon>
        <taxon>Sclerodermatineae</taxon>
        <taxon>Pisolithaceae</taxon>
        <taxon>Pisolithus</taxon>
    </lineage>
</organism>
<evidence type="ECO:0000313" key="2">
    <source>
        <dbReference type="EMBL" id="KIN95016.1"/>
    </source>
</evidence>
<dbReference type="Pfam" id="PF22936">
    <property type="entry name" value="Pol_BBD"/>
    <property type="match status" value="1"/>
</dbReference>
<dbReference type="HOGENOM" id="CLU_183423_0_0_1"/>